<evidence type="ECO:0000313" key="2">
    <source>
        <dbReference type="Proteomes" id="UP000261755"/>
    </source>
</evidence>
<protein>
    <submittedName>
        <fullName evidence="1">Uncharacterized protein</fullName>
    </submittedName>
</protein>
<dbReference type="Proteomes" id="UP000261755">
    <property type="component" value="Segment"/>
</dbReference>
<name>A0A385IF96_9CAUD</name>
<evidence type="ECO:0000313" key="1">
    <source>
        <dbReference type="EMBL" id="AXY81354.1"/>
    </source>
</evidence>
<proteinExistence type="predicted"/>
<organism evidence="1 2">
    <name type="scientific">Escherichia phage PD38</name>
    <dbReference type="NCBI Taxonomy" id="2316016"/>
    <lineage>
        <taxon>Viruses</taxon>
        <taxon>Duplodnaviria</taxon>
        <taxon>Heunggongvirae</taxon>
        <taxon>Uroviricota</taxon>
        <taxon>Caudoviricetes</taxon>
        <taxon>Schitoviridae</taxon>
        <taxon>Enquatrovirinae</taxon>
        <taxon>Gamaleyavirus</taxon>
        <taxon>Gamaleyavirus Bp4</taxon>
    </lineage>
</organism>
<accession>A0A385IF96</accession>
<reference evidence="2" key="1">
    <citation type="submission" date="2018-07" db="EMBL/GenBank/DDBJ databases">
        <authorList>
            <person name="Liu G."/>
            <person name="Sun H."/>
            <person name="Ren H."/>
            <person name="Pan Q."/>
        </authorList>
    </citation>
    <scope>NUCLEOTIDE SEQUENCE [LARGE SCALE GENOMIC DNA]</scope>
</reference>
<dbReference type="EMBL" id="MH669274">
    <property type="protein sequence ID" value="AXY81354.1"/>
    <property type="molecule type" value="Genomic_DNA"/>
</dbReference>
<sequence>MSGINYEVSMSIKDIFQSGKDVVCKMKGGLLVVGSYGERIVSANNVSELPPELLPIPPTELEDTFLLDLYTWTGSQVVNDQSWLNYFSLPWITKSPGGTAALTIEGGNLKFPIRTRNTQVMFSVRISGTITGGAGTAREWRTQTRRTNGTTVVGSDTSVKVQGTDIANRDNVLATYTLGSSDPFMVDGIQLGMFNLSGQVITLTAVSVEVMQTVNSI</sequence>